<feature type="non-terminal residue" evidence="2">
    <location>
        <position position="273"/>
    </location>
</feature>
<protein>
    <recommendedName>
        <fullName evidence="1">DUF5916 domain-containing protein</fullName>
    </recommendedName>
</protein>
<name>X0V1L2_9ZZZZ</name>
<sequence length="273" mass="31262">STHLALNPDFATVEADEERINLSRFELFLPEKRDFFLEGSEIYSQPIRLFYSKRIPDIYGGVKLYGWSGGFEFSGISVQSRKDEYTGDDSANFSVLRFKKNIKKSSSIGFLAANKLINGKNIGTAGIDTSFSFSDTFSLAGQFAASYGEYNKDNIAFFIRPIYDSTNFHIHLGYHHLGGNFGDNVNKVGFIKDDNRRELDSGIGVTFLRNKGFLDQIKYDSNYNIYWGMDNNLRSWQVDQALTFYLKNKFSFVAHHTQEFKAQDGILFEEDFR</sequence>
<proteinExistence type="predicted"/>
<dbReference type="Pfam" id="PF19313">
    <property type="entry name" value="DUF5916"/>
    <property type="match status" value="1"/>
</dbReference>
<dbReference type="EMBL" id="BARS01020270">
    <property type="protein sequence ID" value="GAG05337.1"/>
    <property type="molecule type" value="Genomic_DNA"/>
</dbReference>
<feature type="domain" description="DUF5916" evidence="1">
    <location>
        <begin position="5"/>
        <end position="55"/>
    </location>
</feature>
<comment type="caution">
    <text evidence="2">The sequence shown here is derived from an EMBL/GenBank/DDBJ whole genome shotgun (WGS) entry which is preliminary data.</text>
</comment>
<gene>
    <name evidence="2" type="ORF">S01H1_32712</name>
</gene>
<evidence type="ECO:0000259" key="1">
    <source>
        <dbReference type="Pfam" id="PF19313"/>
    </source>
</evidence>
<evidence type="ECO:0000313" key="2">
    <source>
        <dbReference type="EMBL" id="GAG05337.1"/>
    </source>
</evidence>
<organism evidence="2">
    <name type="scientific">marine sediment metagenome</name>
    <dbReference type="NCBI Taxonomy" id="412755"/>
    <lineage>
        <taxon>unclassified sequences</taxon>
        <taxon>metagenomes</taxon>
        <taxon>ecological metagenomes</taxon>
    </lineage>
</organism>
<feature type="non-terminal residue" evidence="2">
    <location>
        <position position="1"/>
    </location>
</feature>
<accession>X0V1L2</accession>
<dbReference type="InterPro" id="IPR045670">
    <property type="entry name" value="DUF5916"/>
</dbReference>
<reference evidence="2" key="1">
    <citation type="journal article" date="2014" name="Front. Microbiol.">
        <title>High frequency of phylogenetically diverse reductive dehalogenase-homologous genes in deep subseafloor sedimentary metagenomes.</title>
        <authorList>
            <person name="Kawai M."/>
            <person name="Futagami T."/>
            <person name="Toyoda A."/>
            <person name="Takaki Y."/>
            <person name="Nishi S."/>
            <person name="Hori S."/>
            <person name="Arai W."/>
            <person name="Tsubouchi T."/>
            <person name="Morono Y."/>
            <person name="Uchiyama I."/>
            <person name="Ito T."/>
            <person name="Fujiyama A."/>
            <person name="Inagaki F."/>
            <person name="Takami H."/>
        </authorList>
    </citation>
    <scope>NUCLEOTIDE SEQUENCE</scope>
    <source>
        <strain evidence="2">Expedition CK06-06</strain>
    </source>
</reference>
<dbReference type="AlphaFoldDB" id="X0V1L2"/>